<feature type="domain" description="Smf/DprA SLOG" evidence="3">
    <location>
        <begin position="111"/>
        <end position="320"/>
    </location>
</feature>
<evidence type="ECO:0000256" key="2">
    <source>
        <dbReference type="SAM" id="MobiDB-lite"/>
    </source>
</evidence>
<keyword evidence="5" id="KW-1185">Reference proteome</keyword>
<feature type="compositionally biased region" description="Basic residues" evidence="2">
    <location>
        <begin position="1"/>
        <end position="20"/>
    </location>
</feature>
<dbReference type="PANTHER" id="PTHR43022:SF1">
    <property type="entry name" value="PROTEIN SMF"/>
    <property type="match status" value="1"/>
</dbReference>
<sequence length="411" mass="43104">MVRGRPRGSYRPLARRRRHRPDPAAVRGRGGGVSARVPPLERDDRWARVGLSALVEPGNGRIVRSLAAVGGAEALAAVRERRAGSPELYVRLEGFDLEEIARRVRACGARVLVPGDPEWPDALDRHRHPPYCLFVRGDPDLARLSERAVSVVGSRAATHYGLRVAAEIGEGLAARGWTVVSGAAFGIDAAAHRGALAAEGSTVAVLACGVDVPYPRAHERLIDAVAVAGAVVSEVPPGSDPMRGRFLARNRIIALLGRATVVVEAGLRSGSLSTAREARDHHLPVGAVPGPVTSATSAGCHELVRETDAVLVTDASDAAELAARIGDELGPRRAAPPLPTDALDPVEYAVWAAAPVRRRATPERLAVLAGTDPSRVPTALAVLEAMGLVDVEAGRWRKTPVGALGRGGPAT</sequence>
<reference evidence="4" key="1">
    <citation type="submission" date="2021-02" db="EMBL/GenBank/DDBJ databases">
        <title>Phycicoccus sp. MQZ13P-5T, whole genome shotgun sequence.</title>
        <authorList>
            <person name="Tuo L."/>
        </authorList>
    </citation>
    <scope>NUCLEOTIDE SEQUENCE</scope>
    <source>
        <strain evidence="4">MQZ13P-5</strain>
    </source>
</reference>
<protein>
    <submittedName>
        <fullName evidence="4">DNA-protecting protein DprA</fullName>
    </submittedName>
</protein>
<dbReference type="SUPFAM" id="SSF102405">
    <property type="entry name" value="MCP/YpsA-like"/>
    <property type="match status" value="1"/>
</dbReference>
<accession>A0ABS2CKV4</accession>
<comment type="similarity">
    <text evidence="1">Belongs to the DprA/Smf family.</text>
</comment>
<name>A0ABS2CKV4_9MICO</name>
<gene>
    <name evidence="4" type="primary">dprA</name>
    <name evidence="4" type="ORF">JQN70_08520</name>
</gene>
<organism evidence="4 5">
    <name type="scientific">Phycicoccus sonneratiae</name>
    <dbReference type="NCBI Taxonomy" id="2807628"/>
    <lineage>
        <taxon>Bacteria</taxon>
        <taxon>Bacillati</taxon>
        <taxon>Actinomycetota</taxon>
        <taxon>Actinomycetes</taxon>
        <taxon>Micrococcales</taxon>
        <taxon>Intrasporangiaceae</taxon>
        <taxon>Phycicoccus</taxon>
    </lineage>
</organism>
<dbReference type="Proteomes" id="UP001430172">
    <property type="component" value="Unassembled WGS sequence"/>
</dbReference>
<dbReference type="NCBIfam" id="TIGR00732">
    <property type="entry name" value="dprA"/>
    <property type="match status" value="1"/>
</dbReference>
<dbReference type="PANTHER" id="PTHR43022">
    <property type="entry name" value="PROTEIN SMF"/>
    <property type="match status" value="1"/>
</dbReference>
<dbReference type="Pfam" id="PF02481">
    <property type="entry name" value="DNA_processg_A"/>
    <property type="match status" value="1"/>
</dbReference>
<dbReference type="EMBL" id="JAFDVD010000008">
    <property type="protein sequence ID" value="MBM6400425.1"/>
    <property type="molecule type" value="Genomic_DNA"/>
</dbReference>
<evidence type="ECO:0000256" key="1">
    <source>
        <dbReference type="ARBA" id="ARBA00006525"/>
    </source>
</evidence>
<evidence type="ECO:0000259" key="3">
    <source>
        <dbReference type="Pfam" id="PF02481"/>
    </source>
</evidence>
<proteinExistence type="inferred from homology"/>
<dbReference type="Gene3D" id="3.40.50.450">
    <property type="match status" value="1"/>
</dbReference>
<feature type="region of interest" description="Disordered" evidence="2">
    <location>
        <begin position="1"/>
        <end position="34"/>
    </location>
</feature>
<comment type="caution">
    <text evidence="4">The sequence shown here is derived from an EMBL/GenBank/DDBJ whole genome shotgun (WGS) entry which is preliminary data.</text>
</comment>
<evidence type="ECO:0000313" key="5">
    <source>
        <dbReference type="Proteomes" id="UP001430172"/>
    </source>
</evidence>
<evidence type="ECO:0000313" key="4">
    <source>
        <dbReference type="EMBL" id="MBM6400425.1"/>
    </source>
</evidence>
<dbReference type="InterPro" id="IPR003488">
    <property type="entry name" value="DprA"/>
</dbReference>
<dbReference type="InterPro" id="IPR057666">
    <property type="entry name" value="DrpA_SLOG"/>
</dbReference>